<reference evidence="1 2" key="1">
    <citation type="journal article" date="2021" name="Nat. Commun.">
        <title>Genetic determinants of endophytism in the Arabidopsis root mycobiome.</title>
        <authorList>
            <person name="Mesny F."/>
            <person name="Miyauchi S."/>
            <person name="Thiergart T."/>
            <person name="Pickel B."/>
            <person name="Atanasova L."/>
            <person name="Karlsson M."/>
            <person name="Huettel B."/>
            <person name="Barry K.W."/>
            <person name="Haridas S."/>
            <person name="Chen C."/>
            <person name="Bauer D."/>
            <person name="Andreopoulos W."/>
            <person name="Pangilinan J."/>
            <person name="LaButti K."/>
            <person name="Riley R."/>
            <person name="Lipzen A."/>
            <person name="Clum A."/>
            <person name="Drula E."/>
            <person name="Henrissat B."/>
            <person name="Kohler A."/>
            <person name="Grigoriev I.V."/>
            <person name="Martin F.M."/>
            <person name="Hacquard S."/>
        </authorList>
    </citation>
    <scope>NUCLEOTIDE SEQUENCE [LARGE SCALE GENOMIC DNA]</scope>
    <source>
        <strain evidence="1 2">MPI-SDFR-AT-0080</strain>
    </source>
</reference>
<dbReference type="EMBL" id="JAGTJR010000029">
    <property type="protein sequence ID" value="KAH7039430.1"/>
    <property type="molecule type" value="Genomic_DNA"/>
</dbReference>
<dbReference type="Proteomes" id="UP000774617">
    <property type="component" value="Unassembled WGS sequence"/>
</dbReference>
<gene>
    <name evidence="1" type="ORF">B0J12DRAFT_743624</name>
</gene>
<dbReference type="SUPFAM" id="SSF53067">
    <property type="entry name" value="Actin-like ATPase domain"/>
    <property type="match status" value="2"/>
</dbReference>
<dbReference type="Gene3D" id="3.30.420.40">
    <property type="match status" value="2"/>
</dbReference>
<dbReference type="InterPro" id="IPR043129">
    <property type="entry name" value="ATPase_NBD"/>
</dbReference>
<sequence>MDYGRTDLFANLHHLSLSNQYLIAVDFGTTFSGLAWASRSGSSEIRIINQWPSGRTDEKTATTIRYEEDGDILWGSDIPHHLPKHEWFKLGLEPLTYNESKLTTKYPSFVAAQADVLESEKLIVDYLSALRRHAEKELDAALLRAKVINKRQRSIKYIITIPAIWTDKAKDTMRTLASRAGMGEQPQSIQLVTEPEAAAMHELKERTKRGQTPDLEVNDTFVICDAGGGTVDLISYTITQLYPHPVVKEATSGSGGKCGSTFLNRIFAEWLKRHLGDEPEWHEDVLSRAVSDFDRVKTTFQLPTGRSQHHYVIEIPRFWELPEKGITRGTLRLTQQDMESIFRPVVKEIIALVNDQIAGTAKKAKTVFLVGGFGQNVYLRDTLQRAVGPDVKIKKSMDPLCAVVRGAALYGLEYSSHRTHFRIESRRARKHYGTEALDSYDPAKHDRRRQVIDGFTGDTKAWVMKWFMRKDEPILSSKPQLIPFYYEQKVSDGRPRKVSVKIFCSQSEKAPLHKDDQVSELVDVTADLNRIPEHEFNREFGSNNQEYYKLDFDIEMKCESATTEYRLVYRGKRYDVVRAEYA</sequence>
<dbReference type="Gene3D" id="3.90.640.10">
    <property type="entry name" value="Actin, Chain A, domain 4"/>
    <property type="match status" value="1"/>
</dbReference>
<dbReference type="PANTHER" id="PTHR14187">
    <property type="entry name" value="ALPHA KINASE/ELONGATION FACTOR 2 KINASE"/>
    <property type="match status" value="1"/>
</dbReference>
<evidence type="ECO:0000313" key="2">
    <source>
        <dbReference type="Proteomes" id="UP000774617"/>
    </source>
</evidence>
<dbReference type="CDD" id="cd10170">
    <property type="entry name" value="ASKHA_NBD_HSP70"/>
    <property type="match status" value="1"/>
</dbReference>
<name>A0ABQ8G387_9PEZI</name>
<comment type="caution">
    <text evidence="1">The sequence shown here is derived from an EMBL/GenBank/DDBJ whole genome shotgun (WGS) entry which is preliminary data.</text>
</comment>
<organism evidence="1 2">
    <name type="scientific">Macrophomina phaseolina</name>
    <dbReference type="NCBI Taxonomy" id="35725"/>
    <lineage>
        <taxon>Eukaryota</taxon>
        <taxon>Fungi</taxon>
        <taxon>Dikarya</taxon>
        <taxon>Ascomycota</taxon>
        <taxon>Pezizomycotina</taxon>
        <taxon>Dothideomycetes</taxon>
        <taxon>Dothideomycetes incertae sedis</taxon>
        <taxon>Botryosphaeriales</taxon>
        <taxon>Botryosphaeriaceae</taxon>
        <taxon>Macrophomina</taxon>
    </lineage>
</organism>
<accession>A0ABQ8G387</accession>
<dbReference type="PANTHER" id="PTHR14187:SF82">
    <property type="entry name" value="FAMILY CHAPERONE, PUTATIVE (AFU_ORTHOLOGUE AFUA_7G08575)-RELATED"/>
    <property type="match status" value="1"/>
</dbReference>
<proteinExistence type="predicted"/>
<evidence type="ECO:0000313" key="1">
    <source>
        <dbReference type="EMBL" id="KAH7039430.1"/>
    </source>
</evidence>
<evidence type="ECO:0008006" key="3">
    <source>
        <dbReference type="Google" id="ProtNLM"/>
    </source>
</evidence>
<keyword evidence="2" id="KW-1185">Reference proteome</keyword>
<protein>
    <recommendedName>
        <fullName evidence="3">Heat shock protein Hsp70</fullName>
    </recommendedName>
</protein>